<keyword evidence="3" id="KW-1185">Reference proteome</keyword>
<comment type="caution">
    <text evidence="2">The sequence shown here is derived from an EMBL/GenBank/DDBJ whole genome shotgun (WGS) entry which is preliminary data.</text>
</comment>
<feature type="compositionally biased region" description="Acidic residues" evidence="1">
    <location>
        <begin position="1"/>
        <end position="10"/>
    </location>
</feature>
<protein>
    <submittedName>
        <fullName evidence="2">Uncharacterized protein</fullName>
    </submittedName>
</protein>
<name>A0ABD0J8U4_9CAEN</name>
<organism evidence="2 3">
    <name type="scientific">Batillaria attramentaria</name>
    <dbReference type="NCBI Taxonomy" id="370345"/>
    <lineage>
        <taxon>Eukaryota</taxon>
        <taxon>Metazoa</taxon>
        <taxon>Spiralia</taxon>
        <taxon>Lophotrochozoa</taxon>
        <taxon>Mollusca</taxon>
        <taxon>Gastropoda</taxon>
        <taxon>Caenogastropoda</taxon>
        <taxon>Sorbeoconcha</taxon>
        <taxon>Cerithioidea</taxon>
        <taxon>Batillariidae</taxon>
        <taxon>Batillaria</taxon>
    </lineage>
</organism>
<dbReference type="AlphaFoldDB" id="A0ABD0J8U4"/>
<proteinExistence type="predicted"/>
<gene>
    <name evidence="2" type="ORF">BaRGS_00037430</name>
</gene>
<dbReference type="Proteomes" id="UP001519460">
    <property type="component" value="Unassembled WGS sequence"/>
</dbReference>
<dbReference type="PANTHER" id="PTHR33480">
    <property type="entry name" value="SET DOMAIN-CONTAINING PROTEIN-RELATED"/>
    <property type="match status" value="1"/>
</dbReference>
<feature type="region of interest" description="Disordered" evidence="1">
    <location>
        <begin position="578"/>
        <end position="602"/>
    </location>
</feature>
<accession>A0ABD0J8U4</accession>
<dbReference type="PANTHER" id="PTHR33480:SF1">
    <property type="entry name" value="TYR RECOMBINASE DOMAIN-CONTAINING PROTEIN"/>
    <property type="match status" value="1"/>
</dbReference>
<feature type="region of interest" description="Disordered" evidence="1">
    <location>
        <begin position="1"/>
        <end position="57"/>
    </location>
</feature>
<evidence type="ECO:0000313" key="3">
    <source>
        <dbReference type="Proteomes" id="UP001519460"/>
    </source>
</evidence>
<reference evidence="2 3" key="1">
    <citation type="journal article" date="2023" name="Sci. Data">
        <title>Genome assembly of the Korean intertidal mud-creeper Batillaria attramentaria.</title>
        <authorList>
            <person name="Patra A.K."/>
            <person name="Ho P.T."/>
            <person name="Jun S."/>
            <person name="Lee S.J."/>
            <person name="Kim Y."/>
            <person name="Won Y.J."/>
        </authorList>
    </citation>
    <scope>NUCLEOTIDE SEQUENCE [LARGE SCALE GENOMIC DNA]</scope>
    <source>
        <strain evidence="2">Wonlab-2016</strain>
    </source>
</reference>
<feature type="non-terminal residue" evidence="2">
    <location>
        <position position="602"/>
    </location>
</feature>
<dbReference type="EMBL" id="JACVVK020000561">
    <property type="protein sequence ID" value="KAK7465993.1"/>
    <property type="molecule type" value="Genomic_DNA"/>
</dbReference>
<evidence type="ECO:0000256" key="1">
    <source>
        <dbReference type="SAM" id="MobiDB-lite"/>
    </source>
</evidence>
<sequence>MASLDTEDSGLESFSGREKNFSSDMTDSSEPDCSVSDKDDQEFVPGTESESDSDTEVLYPRLEELQGIKKDMYRHDCVACPKEDCGPRRQLVKKGKLLMPGGYEKDSEALQLFWNSLTNDNVAVVAKNDSLIGIFGTSAIKTKRKGFDKDNFAQIRNSVRELSRLLIELRSMTKQPNAGLSEFIVPEHFQAVVGATKKVAGYCEATCSFKIPSLAQKLGHSLHKCADIMEAKAIENRDEVEEQNAKGYLKLHDKWWNPEVSAHADRTLYRQKKGRAKRIPLCKDVAALSEFLSKKSVEAIGNLETDSVERNHDVIVKKAWNNLAEVTLTQLILFNRRRQGEVSKLKLSDLTNPGSQDSDLLDTLSPLEKKLCDTLTRVEIFGKRGRIVPVLFTAKMKAAVDLLVTKREAAGISRFNEYVFACSHFLSECHLRGSCTLRKLVLEAKLTQPELITGTNLRKQVATLSQVVNLRDNELDVLAQFMGHNIRIHREFYRSPNDTVQLAKVSKLLLALEKGMIPQGKGLDDIQDHSFYSLELQGGTSKLLFLRVCSVFKVHICTQSFGSSWCVQHFTSSQQTPSNLERRKISDSGDLEYPDCKAQVDQ</sequence>
<evidence type="ECO:0000313" key="2">
    <source>
        <dbReference type="EMBL" id="KAK7465993.1"/>
    </source>
</evidence>